<name>A0A8K0G6J4_IGNLU</name>
<feature type="region of interest" description="Disordered" evidence="1">
    <location>
        <begin position="39"/>
        <end position="70"/>
    </location>
</feature>
<comment type="caution">
    <text evidence="2">The sequence shown here is derived from an EMBL/GenBank/DDBJ whole genome shotgun (WGS) entry which is preliminary data.</text>
</comment>
<evidence type="ECO:0000313" key="3">
    <source>
        <dbReference type="Proteomes" id="UP000801492"/>
    </source>
</evidence>
<dbReference type="EMBL" id="VTPC01083639">
    <property type="protein sequence ID" value="KAF2887413.1"/>
    <property type="molecule type" value="Genomic_DNA"/>
</dbReference>
<dbReference type="Proteomes" id="UP000801492">
    <property type="component" value="Unassembled WGS sequence"/>
</dbReference>
<evidence type="ECO:0000256" key="1">
    <source>
        <dbReference type="SAM" id="MobiDB-lite"/>
    </source>
</evidence>
<dbReference type="OrthoDB" id="6730233at2759"/>
<feature type="non-terminal residue" evidence="2">
    <location>
        <position position="1"/>
    </location>
</feature>
<dbReference type="AlphaFoldDB" id="A0A8K0G6J4"/>
<sequence>MKREADAGAPMIPLSTVQQRVSAATGISLRTINHIAKEGREIEKGEKPSFSTPNKIRKNRKSKSLSETRRESRIKAINPLYHQIGEVYDSLEQIANDGNRDANTKHMAQSRELGNELEVECEFPKMNLVRRRRKNFFLQYDVSDEPSTLDPKQYFKVNFYFQILDSVNTSIEERFQLLRNHSNTFGFLCKMQCIGDEELRKCCADLDLKLTDKEKNEKD</sequence>
<proteinExistence type="predicted"/>
<keyword evidence="3" id="KW-1185">Reference proteome</keyword>
<reference evidence="2" key="1">
    <citation type="submission" date="2019-08" db="EMBL/GenBank/DDBJ databases">
        <title>The genome of the North American firefly Photinus pyralis.</title>
        <authorList>
            <consortium name="Photinus pyralis genome working group"/>
            <person name="Fallon T.R."/>
            <person name="Sander Lower S.E."/>
            <person name="Weng J.-K."/>
        </authorList>
    </citation>
    <scope>NUCLEOTIDE SEQUENCE</scope>
    <source>
        <strain evidence="2">TRF0915ILg1</strain>
        <tissue evidence="2">Whole body</tissue>
    </source>
</reference>
<evidence type="ECO:0000313" key="2">
    <source>
        <dbReference type="EMBL" id="KAF2887413.1"/>
    </source>
</evidence>
<accession>A0A8K0G6J4</accession>
<organism evidence="2 3">
    <name type="scientific">Ignelater luminosus</name>
    <name type="common">Cucubano</name>
    <name type="synonym">Pyrophorus luminosus</name>
    <dbReference type="NCBI Taxonomy" id="2038154"/>
    <lineage>
        <taxon>Eukaryota</taxon>
        <taxon>Metazoa</taxon>
        <taxon>Ecdysozoa</taxon>
        <taxon>Arthropoda</taxon>
        <taxon>Hexapoda</taxon>
        <taxon>Insecta</taxon>
        <taxon>Pterygota</taxon>
        <taxon>Neoptera</taxon>
        <taxon>Endopterygota</taxon>
        <taxon>Coleoptera</taxon>
        <taxon>Polyphaga</taxon>
        <taxon>Elateriformia</taxon>
        <taxon>Elateroidea</taxon>
        <taxon>Elateridae</taxon>
        <taxon>Agrypninae</taxon>
        <taxon>Pyrophorini</taxon>
        <taxon>Ignelater</taxon>
    </lineage>
</organism>
<gene>
    <name evidence="2" type="ORF">ILUMI_18760</name>
</gene>
<protein>
    <submittedName>
        <fullName evidence="2">Uncharacterized protein</fullName>
    </submittedName>
</protein>